<proteinExistence type="predicted"/>
<keyword evidence="1" id="KW-0472">Membrane</keyword>
<feature type="transmembrane region" description="Helical" evidence="1">
    <location>
        <begin position="31"/>
        <end position="52"/>
    </location>
</feature>
<evidence type="ECO:0000313" key="2">
    <source>
        <dbReference type="EMBL" id="MBC1457871.1"/>
    </source>
</evidence>
<dbReference type="RefSeq" id="WP_185389124.1">
    <property type="nucleotide sequence ID" value="NZ_JAARQN010000006.1"/>
</dbReference>
<keyword evidence="1" id="KW-0812">Transmembrane</keyword>
<organism evidence="2 3">
    <name type="scientific">Listeria newyorkensis</name>
    <dbReference type="NCBI Taxonomy" id="1497681"/>
    <lineage>
        <taxon>Bacteria</taxon>
        <taxon>Bacillati</taxon>
        <taxon>Bacillota</taxon>
        <taxon>Bacilli</taxon>
        <taxon>Bacillales</taxon>
        <taxon>Listeriaceae</taxon>
        <taxon>Listeria</taxon>
    </lineage>
</organism>
<dbReference type="AlphaFoldDB" id="A0A841YVN5"/>
<gene>
    <name evidence="2" type="ORF">HB850_08880</name>
</gene>
<dbReference type="Proteomes" id="UP000569903">
    <property type="component" value="Unassembled WGS sequence"/>
</dbReference>
<evidence type="ECO:0000313" key="3">
    <source>
        <dbReference type="Proteomes" id="UP000569903"/>
    </source>
</evidence>
<reference evidence="2 3" key="1">
    <citation type="submission" date="2020-03" db="EMBL/GenBank/DDBJ databases">
        <title>Soil Listeria distribution.</title>
        <authorList>
            <person name="Liao J."/>
            <person name="Wiedmann M."/>
        </authorList>
    </citation>
    <scope>NUCLEOTIDE SEQUENCE [LARGE SCALE GENOMIC DNA]</scope>
    <source>
        <strain evidence="2 3">FSL L7-1614</strain>
    </source>
</reference>
<accession>A0A841YVN5</accession>
<evidence type="ECO:0000256" key="1">
    <source>
        <dbReference type="SAM" id="Phobius"/>
    </source>
</evidence>
<comment type="caution">
    <text evidence="2">The sequence shown here is derived from an EMBL/GenBank/DDBJ whole genome shotgun (WGS) entry which is preliminary data.</text>
</comment>
<name>A0A841YVN5_9LIST</name>
<keyword evidence="1" id="KW-1133">Transmembrane helix</keyword>
<dbReference type="EMBL" id="JAARQN010000006">
    <property type="protein sequence ID" value="MBC1457871.1"/>
    <property type="molecule type" value="Genomic_DNA"/>
</dbReference>
<protein>
    <submittedName>
        <fullName evidence="2">Uncharacterized protein</fullName>
    </submittedName>
</protein>
<feature type="transmembrane region" description="Helical" evidence="1">
    <location>
        <begin position="6"/>
        <end position="24"/>
    </location>
</feature>
<sequence>MLLILLAFNIVILVCLILLGKRAKKTQYKKLFTVVGLLLMLASFGSYVYYAIVELFAS</sequence>